<dbReference type="InterPro" id="IPR052160">
    <property type="entry name" value="Gypsy_RT_Integrase-like"/>
</dbReference>
<keyword evidence="1" id="KW-1185">Reference proteome</keyword>
<name>A0ABM3FXR7_NEOLC</name>
<gene>
    <name evidence="2" type="primary">LOC124293912</name>
</gene>
<dbReference type="RefSeq" id="XP_046592811.1">
    <property type="nucleotide sequence ID" value="XM_046736855.1"/>
</dbReference>
<dbReference type="Gene3D" id="3.30.420.10">
    <property type="entry name" value="Ribonuclease H-like superfamily/Ribonuclease H"/>
    <property type="match status" value="1"/>
</dbReference>
<accession>A0ABM3FXR7</accession>
<dbReference type="Proteomes" id="UP000829291">
    <property type="component" value="Chromosome 4"/>
</dbReference>
<dbReference type="InterPro" id="IPR036397">
    <property type="entry name" value="RNaseH_sf"/>
</dbReference>
<reference evidence="2" key="1">
    <citation type="submission" date="2025-08" db="UniProtKB">
        <authorList>
            <consortium name="RefSeq"/>
        </authorList>
    </citation>
    <scope>IDENTIFICATION</scope>
    <source>
        <tissue evidence="2">Thorax and Abdomen</tissue>
    </source>
</reference>
<organism evidence="1 2">
    <name type="scientific">Neodiprion lecontei</name>
    <name type="common">Redheaded pine sawfly</name>
    <dbReference type="NCBI Taxonomy" id="441921"/>
    <lineage>
        <taxon>Eukaryota</taxon>
        <taxon>Metazoa</taxon>
        <taxon>Ecdysozoa</taxon>
        <taxon>Arthropoda</taxon>
        <taxon>Hexapoda</taxon>
        <taxon>Insecta</taxon>
        <taxon>Pterygota</taxon>
        <taxon>Neoptera</taxon>
        <taxon>Endopterygota</taxon>
        <taxon>Hymenoptera</taxon>
        <taxon>Tenthredinoidea</taxon>
        <taxon>Diprionidae</taxon>
        <taxon>Diprioninae</taxon>
        <taxon>Neodiprion</taxon>
    </lineage>
</organism>
<protein>
    <submittedName>
        <fullName evidence="2">Uncharacterized protein LOC124293912</fullName>
    </submittedName>
</protein>
<proteinExistence type="predicted"/>
<evidence type="ECO:0000313" key="1">
    <source>
        <dbReference type="Proteomes" id="UP000829291"/>
    </source>
</evidence>
<evidence type="ECO:0000313" key="2">
    <source>
        <dbReference type="RefSeq" id="XP_046592811.1"/>
    </source>
</evidence>
<dbReference type="PANTHER" id="PTHR47266">
    <property type="entry name" value="ENDONUCLEASE-RELATED"/>
    <property type="match status" value="1"/>
</dbReference>
<sequence>MIIAFLEQEHREWDLHLPDFRFAYNTAYHTSAQTSPAFLNFGRTPVPINSLRRTASGGVQVERQSPELWKERMERLQLLREWVAENLANAFEQQAGYYNRRHRTQPYSVGELVLKRQHTLSSAAQNYCAKLAKKFHGPYRITRTISPVVVELSDVVSNKVIGKTHIGHLKAYRNN</sequence>
<dbReference type="GeneID" id="124293912"/>